<reference evidence="3 4" key="1">
    <citation type="submission" date="2024-07" db="EMBL/GenBank/DDBJ databases">
        <authorList>
            <person name="Lee S."/>
            <person name="Kang M."/>
        </authorList>
    </citation>
    <scope>NUCLEOTIDE SEQUENCE [LARGE SCALE GENOMIC DNA]</scope>
    <source>
        <strain evidence="3 4">DS6</strain>
    </source>
</reference>
<dbReference type="Pfam" id="PF16640">
    <property type="entry name" value="Big_3_5"/>
    <property type="match status" value="3"/>
</dbReference>
<evidence type="ECO:0000259" key="2">
    <source>
        <dbReference type="Pfam" id="PF16640"/>
    </source>
</evidence>
<comment type="caution">
    <text evidence="3">The sequence shown here is derived from an EMBL/GenBank/DDBJ whole genome shotgun (WGS) entry which is preliminary data.</text>
</comment>
<evidence type="ECO:0000313" key="3">
    <source>
        <dbReference type="EMBL" id="MEX0428130.1"/>
    </source>
</evidence>
<feature type="chain" id="PRO_5046043568" evidence="1">
    <location>
        <begin position="23"/>
        <end position="601"/>
    </location>
</feature>
<feature type="domain" description="Bacterial Ig-like" evidence="2">
    <location>
        <begin position="310"/>
        <end position="391"/>
    </location>
</feature>
<feature type="domain" description="Bacterial Ig-like" evidence="2">
    <location>
        <begin position="406"/>
        <end position="489"/>
    </location>
</feature>
<proteinExistence type="predicted"/>
<dbReference type="Proteomes" id="UP001556631">
    <property type="component" value="Unassembled WGS sequence"/>
</dbReference>
<feature type="domain" description="Bacterial Ig-like" evidence="2">
    <location>
        <begin position="217"/>
        <end position="301"/>
    </location>
</feature>
<gene>
    <name evidence="3" type="ORF">AB3X52_10915</name>
</gene>
<organism evidence="3 4">
    <name type="scientific">Nocardioides eburneus</name>
    <dbReference type="NCBI Taxonomy" id="3231482"/>
    <lineage>
        <taxon>Bacteria</taxon>
        <taxon>Bacillati</taxon>
        <taxon>Actinomycetota</taxon>
        <taxon>Actinomycetes</taxon>
        <taxon>Propionibacteriales</taxon>
        <taxon>Nocardioidaceae</taxon>
        <taxon>Nocardioides</taxon>
    </lineage>
</organism>
<dbReference type="InterPro" id="IPR013783">
    <property type="entry name" value="Ig-like_fold"/>
</dbReference>
<keyword evidence="1" id="KW-0732">Signal</keyword>
<protein>
    <submittedName>
        <fullName evidence="3">Ig-like domain-containing protein</fullName>
    </submittedName>
</protein>
<sequence>MAGTATALAAGSIALLPGAASAEDTGSGPLNYSCTYGSLVDGAQSTAVVITIGVEPDAPKVGDVLDITSTTQLTLPASVMAAVKALSPTAVKLVAQDDTDANRLGVKEIYVSGSSQTQVPTHPAFTLKQDGTSWVFTGSSPAPNHVDPGPKAPGAYEIRAAGIDLEFQVTTASGTTTYPVTCGAIAGNPLIDSMLVTAPTTTAVALGASSWTYPAAGPSATATVASPGAASSWPAIAGTVQFYDGTAKLGAPVTVGSNGKATLTHLSGLTLGNHQITATYLPAAGGPYAGSSASASQPLTVNTKTTTKVTAPASVDIDATGATATATVKSSEGSTPTGTVTFSVDDTQTTVPLQNGTASLPLPTGTPGLHSVTATYDGSGNYLASGPDTTSYGVGVAATTTTLRLNHSSTAYGIKTTAKATVSSTHGTPAGTVTFKVGSHTYHATVKNGVASYTLPALAPGSYRVTAAFAPTDTDTYLASTSAASTLRITKDSTRTTSSVRGVRLHQKPTATVAVHSTHRGAVSGKVKVQLKRYGRVMQTRTLTLRNGRATANFWKINRAGTWRVVATYAGNASLTKSAITKMVVVKAPKPVKHKKAHKKH</sequence>
<dbReference type="RefSeq" id="WP_367994098.1">
    <property type="nucleotide sequence ID" value="NZ_JBFPJR010000016.1"/>
</dbReference>
<name>A0ABV3SZZ2_9ACTN</name>
<evidence type="ECO:0000256" key="1">
    <source>
        <dbReference type="SAM" id="SignalP"/>
    </source>
</evidence>
<dbReference type="InterPro" id="IPR032109">
    <property type="entry name" value="Big_3_5"/>
</dbReference>
<accession>A0ABV3SZZ2</accession>
<dbReference type="Gene3D" id="2.60.40.10">
    <property type="entry name" value="Immunoglobulins"/>
    <property type="match status" value="3"/>
</dbReference>
<evidence type="ECO:0000313" key="4">
    <source>
        <dbReference type="Proteomes" id="UP001556631"/>
    </source>
</evidence>
<dbReference type="EMBL" id="JBFPJR010000016">
    <property type="protein sequence ID" value="MEX0428130.1"/>
    <property type="molecule type" value="Genomic_DNA"/>
</dbReference>
<feature type="signal peptide" evidence="1">
    <location>
        <begin position="1"/>
        <end position="22"/>
    </location>
</feature>
<keyword evidence="4" id="KW-1185">Reference proteome</keyword>